<keyword evidence="9" id="KW-1185">Reference proteome</keyword>
<feature type="region of interest" description="Disordered" evidence="5">
    <location>
        <begin position="1"/>
        <end position="25"/>
    </location>
</feature>
<dbReference type="InterPro" id="IPR003593">
    <property type="entry name" value="AAA+_ATPase"/>
</dbReference>
<dbReference type="Pfam" id="PF11898">
    <property type="entry name" value="DUF3418"/>
    <property type="match status" value="2"/>
</dbReference>
<dbReference type="GO" id="GO:0003724">
    <property type="term" value="F:RNA helicase activity"/>
    <property type="evidence" value="ECO:0007669"/>
    <property type="project" value="UniProtKB-EC"/>
</dbReference>
<dbReference type="GO" id="GO:0005524">
    <property type="term" value="F:ATP binding"/>
    <property type="evidence" value="ECO:0007669"/>
    <property type="project" value="UniProtKB-KW"/>
</dbReference>
<dbReference type="FunFam" id="1.20.120.1080:FF:000005">
    <property type="entry name" value="ATP-dependent helicase HrpA"/>
    <property type="match status" value="1"/>
</dbReference>
<dbReference type="Pfam" id="PF21010">
    <property type="entry name" value="HA2_C"/>
    <property type="match status" value="1"/>
</dbReference>
<feature type="compositionally biased region" description="Basic and acidic residues" evidence="5">
    <location>
        <begin position="1"/>
        <end position="16"/>
    </location>
</feature>
<dbReference type="GO" id="GO:0003723">
    <property type="term" value="F:RNA binding"/>
    <property type="evidence" value="ECO:0007669"/>
    <property type="project" value="TreeGrafter"/>
</dbReference>
<dbReference type="InterPro" id="IPR011545">
    <property type="entry name" value="DEAD/DEAH_box_helicase_dom"/>
</dbReference>
<evidence type="ECO:0000256" key="4">
    <source>
        <dbReference type="ARBA" id="ARBA00022840"/>
    </source>
</evidence>
<evidence type="ECO:0000256" key="3">
    <source>
        <dbReference type="ARBA" id="ARBA00022806"/>
    </source>
</evidence>
<dbReference type="InterPro" id="IPR007502">
    <property type="entry name" value="Helicase-assoc_dom"/>
</dbReference>
<feature type="compositionally biased region" description="Gly residues" evidence="5">
    <location>
        <begin position="893"/>
        <end position="902"/>
    </location>
</feature>
<dbReference type="Proteomes" id="UP000195981">
    <property type="component" value="Unassembled WGS sequence"/>
</dbReference>
<keyword evidence="3 8" id="KW-0347">Helicase</keyword>
<name>A0A1X6WYL0_9MICO</name>
<sequence length="1352" mass="149848">MSRRQESAPRSPEKQDPATASAPLTITYPADLPVSQRRDDIMAAILDNQVVVVAGATGSGKTTQLPKMLLELGYGRPGRLIGHTQPRRIAARSVAQRIASELGERLGEGTVGYQVRFTKETSRGTRLKLMTDGILLAEIQRDRLLRRYDAIIIDEAHERSLNIDVILGYLKRILPERPDLKVIITSATIDPERFAAHFASRAADGSEEPAPIIEVSGRTYDVEIRYRPLVLEPGLDADADEDDELEDIHSVERDLTQAIIDAVDELAAEPVPSAPGARGDILVFLPGEREIREISDALSAHLSRGRGAVRPTEVLPLFGRLSAADQQRIFSPPAQGSARRIVLATNVAETSLTVPGVSYVIDSGLARISRYSQRTRVQRLPIEPISQASANQRSGRSGRTHPGIAIRLFSQEDFASRPEFTEPEILRTSLASVVLQMTALGLGDVESFPFVEPPATRAITDGVRLLEELRAIEADRSAPGGRRLTDIGRRLARFPLDPRMARMLIEADRLGALREVLVIVAGLSIQDPRERPLGQEQAAKEKHRRFDDETSDFLAYLNLWNHLRERRRELSGSAFRKEVRAEFLHYLRIREWEDLHQQLREMAKDADLHANDTPAGPAAIHQALLAGLLSHVGLYDDRSREYSGARGARFTLWPGSALAKKRPDYVMVAELVETSRLWGRTAARIDPAWVEEVGAHVLKHTYSEPFWSSKRASAMAHEKVTLYGVPIVADRTTGYGRIDPVASREIFIQKALIEGDWRTRHHFFRDNTALIEELSELEAKSRRRDLLVGDEALFRFYDERIPAKVVSGRHFDAWWKIQRHETPDLLTLTEADLLSEEAADADLQARFARDFPDTWVQGDLVLPLTYAFAPGDARAAAQSPQRRRDGGDRQQGQYGGRGNGGRGKNDATQREQVLDGVTATIPLAILNRVQPRGFDWLVPGLREELVTELIRSLPKPIRRHLVPAPERAKAVAATLHDDDPDAGEPFVEAVADELVALPEVPQDLPLYGEEFDLSKLPPHLRMHFRIVDSTGKQIGQGDDLEQLKARLRRRVETAVSSQGDDLARRDVPGFPAEGVPTVHESRAHGLKVTGYPALVACRGADGALQRVDLQVLPSAEEARAAHREGVIALLDRDLGADLSSVLNALPNPTKLAVAASPYGTSRAMLADASRAATEHLVGDAEVRTRAAYDALLERLRSEHRDLAAGAVREAAGALAISARLHKAVSKVSSLAVLGQLTQIRDHAASLVGERFISRAGLDHLGDLERYLRADEIRLDKLQDNPTRDAQLAWQVADIEQLWERTAAQMTAERRTRPDARAIPWLIEEYRVSLFAQTLGTTQTVSDKRLRKAIAEL</sequence>
<evidence type="ECO:0000256" key="1">
    <source>
        <dbReference type="ARBA" id="ARBA00022741"/>
    </source>
</evidence>
<dbReference type="PANTHER" id="PTHR18934:SF99">
    <property type="entry name" value="ATP-DEPENDENT RNA HELICASE DHX37-RELATED"/>
    <property type="match status" value="1"/>
</dbReference>
<dbReference type="PANTHER" id="PTHR18934">
    <property type="entry name" value="ATP-DEPENDENT RNA HELICASE"/>
    <property type="match status" value="1"/>
</dbReference>
<feature type="domain" description="Helicase ATP-binding" evidence="6">
    <location>
        <begin position="42"/>
        <end position="207"/>
    </location>
</feature>
<proteinExistence type="predicted"/>
<dbReference type="PROSITE" id="PS51192">
    <property type="entry name" value="HELICASE_ATP_BIND_1"/>
    <property type="match status" value="1"/>
</dbReference>
<feature type="region of interest" description="Disordered" evidence="5">
    <location>
        <begin position="873"/>
        <end position="907"/>
    </location>
</feature>
<dbReference type="InterPro" id="IPR011709">
    <property type="entry name" value="DEAD-box_helicase_OB_fold"/>
</dbReference>
<dbReference type="Pfam" id="PF00271">
    <property type="entry name" value="Helicase_C"/>
    <property type="match status" value="1"/>
</dbReference>
<dbReference type="GO" id="GO:0016787">
    <property type="term" value="F:hydrolase activity"/>
    <property type="evidence" value="ECO:0007669"/>
    <property type="project" value="UniProtKB-KW"/>
</dbReference>
<evidence type="ECO:0000313" key="8">
    <source>
        <dbReference type="EMBL" id="SLM90982.1"/>
    </source>
</evidence>
<dbReference type="NCBIfam" id="TIGR01967">
    <property type="entry name" value="DEAH_box_HrpA"/>
    <property type="match status" value="1"/>
</dbReference>
<gene>
    <name evidence="8" type="ORF">FM110_05975</name>
</gene>
<dbReference type="InterPro" id="IPR024590">
    <property type="entry name" value="HrpA_C"/>
</dbReference>
<accession>A0A1X6WYL0</accession>
<dbReference type="InterPro" id="IPR014001">
    <property type="entry name" value="Helicase_ATP-bd"/>
</dbReference>
<dbReference type="SUPFAM" id="SSF52540">
    <property type="entry name" value="P-loop containing nucleoside triphosphate hydrolases"/>
    <property type="match status" value="1"/>
</dbReference>
<dbReference type="InterPro" id="IPR010222">
    <property type="entry name" value="RNA_helicase_HrpA"/>
</dbReference>
<organism evidence="8 9">
    <name type="scientific">Brachybacterium nesterenkovii</name>
    <dbReference type="NCBI Taxonomy" id="47847"/>
    <lineage>
        <taxon>Bacteria</taxon>
        <taxon>Bacillati</taxon>
        <taxon>Actinomycetota</taxon>
        <taxon>Actinomycetes</taxon>
        <taxon>Micrococcales</taxon>
        <taxon>Dermabacteraceae</taxon>
        <taxon>Brachybacterium</taxon>
    </lineage>
</organism>
<reference evidence="8 9" key="1">
    <citation type="submission" date="2017-02" db="EMBL/GenBank/DDBJ databases">
        <authorList>
            <person name="Peterson S.W."/>
        </authorList>
    </citation>
    <scope>NUCLEOTIDE SEQUENCE [LARGE SCALE GENOMIC DNA]</scope>
    <source>
        <strain evidence="8 9">CIP104813</strain>
    </source>
</reference>
<feature type="domain" description="Helicase C-terminal" evidence="7">
    <location>
        <begin position="254"/>
        <end position="441"/>
    </location>
</feature>
<evidence type="ECO:0000256" key="2">
    <source>
        <dbReference type="ARBA" id="ARBA00022801"/>
    </source>
</evidence>
<evidence type="ECO:0000259" key="6">
    <source>
        <dbReference type="PROSITE" id="PS51192"/>
    </source>
</evidence>
<keyword evidence="1" id="KW-0547">Nucleotide-binding</keyword>
<dbReference type="RefSeq" id="WP_087103592.1">
    <property type="nucleotide sequence ID" value="NZ_FWFG01000052.1"/>
</dbReference>
<dbReference type="CDD" id="cd18791">
    <property type="entry name" value="SF2_C_RHA"/>
    <property type="match status" value="1"/>
</dbReference>
<dbReference type="OrthoDB" id="9805617at2"/>
<keyword evidence="4" id="KW-0067">ATP-binding</keyword>
<dbReference type="Pfam" id="PF00270">
    <property type="entry name" value="DEAD"/>
    <property type="match status" value="1"/>
</dbReference>
<keyword evidence="2 8" id="KW-0378">Hydrolase</keyword>
<dbReference type="EC" id="3.6.4.13" evidence="8"/>
<dbReference type="InterPro" id="IPR001650">
    <property type="entry name" value="Helicase_C-like"/>
</dbReference>
<evidence type="ECO:0000313" key="9">
    <source>
        <dbReference type="Proteomes" id="UP000195981"/>
    </source>
</evidence>
<dbReference type="Gene3D" id="3.40.50.300">
    <property type="entry name" value="P-loop containing nucleotide triphosphate hydrolases"/>
    <property type="match status" value="2"/>
</dbReference>
<dbReference type="EMBL" id="FWFG01000052">
    <property type="protein sequence ID" value="SLM90982.1"/>
    <property type="molecule type" value="Genomic_DNA"/>
</dbReference>
<dbReference type="PROSITE" id="PS51194">
    <property type="entry name" value="HELICASE_CTER"/>
    <property type="match status" value="1"/>
</dbReference>
<evidence type="ECO:0000259" key="7">
    <source>
        <dbReference type="PROSITE" id="PS51194"/>
    </source>
</evidence>
<dbReference type="SMART" id="SM00382">
    <property type="entry name" value="AAA"/>
    <property type="match status" value="1"/>
</dbReference>
<dbReference type="SMART" id="SM00490">
    <property type="entry name" value="HELICc"/>
    <property type="match status" value="1"/>
</dbReference>
<protein>
    <submittedName>
        <fullName evidence="8">ATP-dependent RNA helicase HrpA</fullName>
        <ecNumber evidence="8">3.6.4.13</ecNumber>
    </submittedName>
</protein>
<dbReference type="Gene3D" id="1.20.120.1080">
    <property type="match status" value="1"/>
</dbReference>
<dbReference type="Pfam" id="PF07717">
    <property type="entry name" value="OB_NTP_bind"/>
    <property type="match status" value="1"/>
</dbReference>
<dbReference type="SMART" id="SM00487">
    <property type="entry name" value="DEXDc"/>
    <property type="match status" value="1"/>
</dbReference>
<evidence type="ECO:0000256" key="5">
    <source>
        <dbReference type="SAM" id="MobiDB-lite"/>
    </source>
</evidence>
<dbReference type="SMART" id="SM00847">
    <property type="entry name" value="HA2"/>
    <property type="match status" value="1"/>
</dbReference>
<dbReference type="InterPro" id="IPR027417">
    <property type="entry name" value="P-loop_NTPase"/>
</dbReference>